<sequence length="538" mass="60241">MSELFSEKSSEGDTNHQPEIAKLVPALDPDLDNHSISEFTSHSQPWWKVKHLWFLNFCIFVVTLSSTNNGYDGSMLNGFQSLQTWETKMGHPTGHILGALANGQVFGGIIGIFIAPALTDKLGRWWAIVIGQIVSVVGAMLQGASTNYAFFLVSRIILGIGTLIAAVASPTLISEIAYPTHRQVVTTWYNTNWYLGAVIAAWVTYGTRNIKSSTSWRLPSYLQAAMPALQISLFLMVPESPRFLVSKGKIAKAEQVLVKYHTGGSTDERAKNLVKFELGEIEKAIRMEKLANKTKYTDFFTRKSYRRRLFICMFLPVLMQLSGNGLVSFYLPKVMVTIGITDPDRQLQINGCLMIYNLVVAIFIASVAGYFRRRTMFLFATIGMVMTFLIWTILSAINEQRDFKDKSFANGVLAMIFLFYVAFNAGANGLPFLYLTEVLPYSHRAKGINIVQGVLQVISIFNGFVNPIAMDAISWRYYIVYCCVDMVEVITVYFMFPETSGYTLEEVAKVFGDDADHEIAMLASPHKLSVEHVEHTLA</sequence>
<evidence type="ECO:0000313" key="1">
    <source>
        <dbReference type="EMBL" id="KAJ9094585.1"/>
    </source>
</evidence>
<proteinExistence type="predicted"/>
<accession>A0ACC2V5F9</accession>
<dbReference type="EMBL" id="JASBWR010000110">
    <property type="protein sequence ID" value="KAJ9094585.1"/>
    <property type="molecule type" value="Genomic_DNA"/>
</dbReference>
<keyword evidence="2" id="KW-1185">Reference proteome</keyword>
<protein>
    <submittedName>
        <fullName evidence="1">Uncharacterized protein</fullName>
    </submittedName>
</protein>
<dbReference type="Proteomes" id="UP001241377">
    <property type="component" value="Unassembled WGS sequence"/>
</dbReference>
<evidence type="ECO:0000313" key="2">
    <source>
        <dbReference type="Proteomes" id="UP001241377"/>
    </source>
</evidence>
<reference evidence="1" key="1">
    <citation type="submission" date="2023-04" db="EMBL/GenBank/DDBJ databases">
        <title>Draft Genome sequencing of Naganishia species isolated from polar environments using Oxford Nanopore Technology.</title>
        <authorList>
            <person name="Leo P."/>
            <person name="Venkateswaran K."/>
        </authorList>
    </citation>
    <scope>NUCLEOTIDE SEQUENCE</scope>
    <source>
        <strain evidence="1">MNA-CCFEE 5261</strain>
    </source>
</reference>
<name>A0ACC2V5F9_9TREE</name>
<organism evidence="1 2">
    <name type="scientific">Naganishia cerealis</name>
    <dbReference type="NCBI Taxonomy" id="610337"/>
    <lineage>
        <taxon>Eukaryota</taxon>
        <taxon>Fungi</taxon>
        <taxon>Dikarya</taxon>
        <taxon>Basidiomycota</taxon>
        <taxon>Agaricomycotina</taxon>
        <taxon>Tremellomycetes</taxon>
        <taxon>Filobasidiales</taxon>
        <taxon>Filobasidiaceae</taxon>
        <taxon>Naganishia</taxon>
    </lineage>
</organism>
<comment type="caution">
    <text evidence="1">The sequence shown here is derived from an EMBL/GenBank/DDBJ whole genome shotgun (WGS) entry which is preliminary data.</text>
</comment>
<gene>
    <name evidence="1" type="ORF">QFC19_007883</name>
</gene>